<keyword evidence="2" id="KW-1185">Reference proteome</keyword>
<dbReference type="AlphaFoldDB" id="A0A6B0VM25"/>
<proteinExistence type="predicted"/>
<dbReference type="Pfam" id="PF04214">
    <property type="entry name" value="DUF411"/>
    <property type="match status" value="1"/>
</dbReference>
<evidence type="ECO:0000313" key="1">
    <source>
        <dbReference type="EMBL" id="MXV62137.1"/>
    </source>
</evidence>
<evidence type="ECO:0000313" key="2">
    <source>
        <dbReference type="Proteomes" id="UP000434101"/>
    </source>
</evidence>
<organism evidence="1 2">
    <name type="scientific">Natronorubrum halalkaliphilum</name>
    <dbReference type="NCBI Taxonomy" id="2691917"/>
    <lineage>
        <taxon>Archaea</taxon>
        <taxon>Methanobacteriati</taxon>
        <taxon>Methanobacteriota</taxon>
        <taxon>Stenosarchaea group</taxon>
        <taxon>Halobacteria</taxon>
        <taxon>Halobacteriales</taxon>
        <taxon>Natrialbaceae</taxon>
        <taxon>Natronorubrum</taxon>
    </lineage>
</organism>
<gene>
    <name evidence="1" type="ORF">GS429_08690</name>
</gene>
<comment type="caution">
    <text evidence="1">The sequence shown here is derived from an EMBL/GenBank/DDBJ whole genome shotgun (WGS) entry which is preliminary data.</text>
</comment>
<dbReference type="InterPro" id="IPR007332">
    <property type="entry name" value="DUF411"/>
</dbReference>
<protein>
    <submittedName>
        <fullName evidence="1">Metal-binding protein</fullName>
    </submittedName>
</protein>
<dbReference type="PROSITE" id="PS51257">
    <property type="entry name" value="PROKAR_LIPOPROTEIN"/>
    <property type="match status" value="1"/>
</dbReference>
<dbReference type="EMBL" id="WUYX01000027">
    <property type="protein sequence ID" value="MXV62137.1"/>
    <property type="molecule type" value="Genomic_DNA"/>
</dbReference>
<sequence>MAISRRRLCSVGGTLVFIGLAGCLDGTDDGTDTAERSRSDTWAWSGSVPVESVVQHHDPSCGCCSEYVAYLETNGVDVTVETTGDVEGVKRDLGVPEDAASCHTIEFGDYLIEGHVPLEAIEELFADQPAVDGLTAPGMPRHSPGMGPPGDEPLTVYAFEASGDVFEYTEV</sequence>
<accession>A0A6B0VM25</accession>
<dbReference type="RefSeq" id="WP_160064619.1">
    <property type="nucleotide sequence ID" value="NZ_WUYX01000027.1"/>
</dbReference>
<dbReference type="Proteomes" id="UP000434101">
    <property type="component" value="Unassembled WGS sequence"/>
</dbReference>
<dbReference type="OrthoDB" id="262137at2157"/>
<reference evidence="1 2" key="1">
    <citation type="submission" date="2020-01" db="EMBL/GenBank/DDBJ databases">
        <title>Natronorubrum sp. JWXQ-INN 674 isolated from Inner Mongolia Autonomous Region of China.</title>
        <authorList>
            <person name="Xue Q."/>
        </authorList>
    </citation>
    <scope>NUCLEOTIDE SEQUENCE [LARGE SCALE GENOMIC DNA]</scope>
    <source>
        <strain evidence="1 2">JWXQ-INN-674</strain>
    </source>
</reference>
<name>A0A6B0VM25_9EURY</name>